<dbReference type="Pfam" id="PF18044">
    <property type="entry name" value="zf-CCCH_4"/>
    <property type="match status" value="1"/>
</dbReference>
<dbReference type="OrthoDB" id="410307at2759"/>
<dbReference type="PROSITE" id="PS50103">
    <property type="entry name" value="ZF_C3H1"/>
    <property type="match status" value="2"/>
</dbReference>
<feature type="compositionally biased region" description="Polar residues" evidence="5">
    <location>
        <begin position="353"/>
        <end position="379"/>
    </location>
</feature>
<evidence type="ECO:0000256" key="4">
    <source>
        <dbReference type="PROSITE-ProRule" id="PRU00723"/>
    </source>
</evidence>
<protein>
    <recommendedName>
        <fullName evidence="6">C3H1-type domain-containing protein</fullName>
    </recommendedName>
</protein>
<feature type="compositionally biased region" description="Low complexity" evidence="5">
    <location>
        <begin position="104"/>
        <end position="116"/>
    </location>
</feature>
<feature type="region of interest" description="Disordered" evidence="5">
    <location>
        <begin position="220"/>
        <end position="246"/>
    </location>
</feature>
<dbReference type="GO" id="GO:0008270">
    <property type="term" value="F:zinc ion binding"/>
    <property type="evidence" value="ECO:0007669"/>
    <property type="project" value="UniProtKB-KW"/>
</dbReference>
<feature type="compositionally biased region" description="Low complexity" evidence="5">
    <location>
        <begin position="128"/>
        <end position="143"/>
    </location>
</feature>
<dbReference type="Proteomes" id="UP001152300">
    <property type="component" value="Unassembled WGS sequence"/>
</dbReference>
<dbReference type="SUPFAM" id="SSF90229">
    <property type="entry name" value="CCCH zinc finger"/>
    <property type="match status" value="1"/>
</dbReference>
<feature type="region of interest" description="Disordered" evidence="5">
    <location>
        <begin position="88"/>
        <end position="167"/>
    </location>
</feature>
<evidence type="ECO:0000313" key="7">
    <source>
        <dbReference type="EMBL" id="KAJ8068010.1"/>
    </source>
</evidence>
<accession>A0A9X0DMV5</accession>
<feature type="zinc finger region" description="C3H1-type" evidence="4">
    <location>
        <begin position="25"/>
        <end position="53"/>
    </location>
</feature>
<feature type="compositionally biased region" description="Low complexity" evidence="5">
    <location>
        <begin position="220"/>
        <end position="239"/>
    </location>
</feature>
<evidence type="ECO:0000313" key="8">
    <source>
        <dbReference type="Proteomes" id="UP001152300"/>
    </source>
</evidence>
<dbReference type="SMART" id="SM00356">
    <property type="entry name" value="ZnF_C3H1"/>
    <property type="match status" value="3"/>
</dbReference>
<dbReference type="Gene3D" id="4.10.1000.10">
    <property type="entry name" value="Zinc finger, CCCH-type"/>
    <property type="match status" value="1"/>
</dbReference>
<organism evidence="7 8">
    <name type="scientific">Sclerotinia nivalis</name>
    <dbReference type="NCBI Taxonomy" id="352851"/>
    <lineage>
        <taxon>Eukaryota</taxon>
        <taxon>Fungi</taxon>
        <taxon>Dikarya</taxon>
        <taxon>Ascomycota</taxon>
        <taxon>Pezizomycotina</taxon>
        <taxon>Leotiomycetes</taxon>
        <taxon>Helotiales</taxon>
        <taxon>Sclerotiniaceae</taxon>
        <taxon>Sclerotinia</taxon>
    </lineage>
</organism>
<keyword evidence="2 4" id="KW-0863">Zinc-finger</keyword>
<proteinExistence type="predicted"/>
<evidence type="ECO:0000256" key="1">
    <source>
        <dbReference type="ARBA" id="ARBA00022723"/>
    </source>
</evidence>
<evidence type="ECO:0000256" key="3">
    <source>
        <dbReference type="ARBA" id="ARBA00022833"/>
    </source>
</evidence>
<dbReference type="EMBL" id="JAPEIS010000003">
    <property type="protein sequence ID" value="KAJ8068010.1"/>
    <property type="molecule type" value="Genomic_DNA"/>
</dbReference>
<dbReference type="InterPro" id="IPR041367">
    <property type="entry name" value="Znf-CCCH_4"/>
</dbReference>
<feature type="region of interest" description="Disordered" evidence="5">
    <location>
        <begin position="258"/>
        <end position="379"/>
    </location>
</feature>
<feature type="compositionally biased region" description="Polar residues" evidence="5">
    <location>
        <begin position="183"/>
        <end position="200"/>
    </location>
</feature>
<keyword evidence="1 4" id="KW-0479">Metal-binding</keyword>
<feature type="compositionally biased region" description="Low complexity" evidence="5">
    <location>
        <begin position="258"/>
        <end position="278"/>
    </location>
</feature>
<reference evidence="7" key="1">
    <citation type="submission" date="2022-11" db="EMBL/GenBank/DDBJ databases">
        <title>Genome Resource of Sclerotinia nivalis Strain SnTB1, a Plant Pathogen Isolated from American Ginseng.</title>
        <authorList>
            <person name="Fan S."/>
        </authorList>
    </citation>
    <scope>NUCLEOTIDE SEQUENCE</scope>
    <source>
        <strain evidence="7">SnTB1</strain>
    </source>
</reference>
<dbReference type="InterPro" id="IPR036855">
    <property type="entry name" value="Znf_CCCH_sf"/>
</dbReference>
<evidence type="ECO:0000259" key="6">
    <source>
        <dbReference type="PROSITE" id="PS50103"/>
    </source>
</evidence>
<sequence>MAICVYYLVGRCLAGTKCYNKHTGPACPTPCRNFVLHGTCTWGSSCRFAHPAPVASEDPKPSRPPCKNFLSRRGCKFGSKCLQYHPGAMRKESSSSSPAPPSPQSTTTTPTASETTDIANIKLSQDKSASTMSAPSMESSSTPDLPLPQSTMTTPAGSKVTDTADVKSSDVKVIDTMLASSMDPSSIDVASSPSTGSKATDTTDIKSSDVKIVDTMLASSMDSSSIDATSSSSISSKATDTADVKSSDVKIVDTMLASSMDPSSSDAASSPPAQASLSTDMSKVDATYTRYSNDELDGKKPAPSMNPNSNPTPPPSQLLTSVSTHFSNTDETSEPSLKDIMSVGDSYELVRSPTRSLSPVDSEYDTSLSTVPEEASTTPKLVQSDSGIALADSMNNNNLFNILANQSTAPLTTTPNDSSTDLGLAFVVQSADLDLLPNQLPSFTDEVTHVHSPNDTMLSTVTEDISITPLITAPVNSYVKPKPASAVECTNPDLPPNKPFDQLIAASAADKQHLEILPISTNDQTIINKLSPLVIDCSAAAVSSNLELEGPGIYGRQICHSVILCTWPQEWNIPAVAMVETLTNLASTFGEIVCPPFYRNAGFSHSLQFTFQHPHEAAAASAQLNGQYINAAGTYMSVQVLVTHQITVTYMIPQYIIDSLGRHGQGNLHTLFEQNFCQLQWNNFHRYDLSGELTTEVTVMGMFEEQVAQCKAVLEDLIRGRVLTHEEGDNRPLWHNFFNTEEGTKWLKETTKDAFYLRVRAARMANLNVLMIYGSSEWTRNEFGGIIKKKITELVEEDEKAAAISAVVAEELRLMRLRIDGWRF</sequence>
<dbReference type="Pfam" id="PF14608">
    <property type="entry name" value="zf-CCCH_2"/>
    <property type="match status" value="2"/>
</dbReference>
<evidence type="ECO:0000256" key="5">
    <source>
        <dbReference type="SAM" id="MobiDB-lite"/>
    </source>
</evidence>
<dbReference type="InterPro" id="IPR000571">
    <property type="entry name" value="Znf_CCCH"/>
</dbReference>
<feature type="domain" description="C3H1-type" evidence="6">
    <location>
        <begin position="60"/>
        <end position="88"/>
    </location>
</feature>
<feature type="zinc finger region" description="C3H1-type" evidence="4">
    <location>
        <begin position="60"/>
        <end position="88"/>
    </location>
</feature>
<feature type="region of interest" description="Disordered" evidence="5">
    <location>
        <begin position="183"/>
        <end position="203"/>
    </location>
</feature>
<evidence type="ECO:0000256" key="2">
    <source>
        <dbReference type="ARBA" id="ARBA00022771"/>
    </source>
</evidence>
<keyword evidence="3 4" id="KW-0862">Zinc</keyword>
<feature type="domain" description="C3H1-type" evidence="6">
    <location>
        <begin position="25"/>
        <end position="53"/>
    </location>
</feature>
<feature type="compositionally biased region" description="Polar residues" evidence="5">
    <location>
        <begin position="317"/>
        <end position="330"/>
    </location>
</feature>
<name>A0A9X0DMV5_9HELO</name>
<keyword evidence="8" id="KW-1185">Reference proteome</keyword>
<comment type="caution">
    <text evidence="7">The sequence shown here is derived from an EMBL/GenBank/DDBJ whole genome shotgun (WGS) entry which is preliminary data.</text>
</comment>
<dbReference type="AlphaFoldDB" id="A0A9X0DMV5"/>
<gene>
    <name evidence="7" type="ORF">OCU04_003588</name>
</gene>